<protein>
    <submittedName>
        <fullName evidence="3">Uncharacterized protein LOC108846515</fullName>
    </submittedName>
</protein>
<reference evidence="2" key="1">
    <citation type="journal article" date="2019" name="Database">
        <title>The radish genome database (RadishGD): an integrated information resource for radish genomics.</title>
        <authorList>
            <person name="Yu H.J."/>
            <person name="Baek S."/>
            <person name="Lee Y.J."/>
            <person name="Cho A."/>
            <person name="Mun J.H."/>
        </authorList>
    </citation>
    <scope>NUCLEOTIDE SEQUENCE [LARGE SCALE GENOMIC DNA]</scope>
    <source>
        <strain evidence="2">cv. WK10039</strain>
    </source>
</reference>
<proteinExistence type="predicted"/>
<evidence type="ECO:0000313" key="3">
    <source>
        <dbReference type="RefSeq" id="XP_018475248.2"/>
    </source>
</evidence>
<feature type="region of interest" description="Disordered" evidence="1">
    <location>
        <begin position="175"/>
        <end position="218"/>
    </location>
</feature>
<gene>
    <name evidence="3" type="primary">LOC108846515</name>
</gene>
<feature type="compositionally biased region" description="Polar residues" evidence="1">
    <location>
        <begin position="187"/>
        <end position="200"/>
    </location>
</feature>
<organism evidence="2 3">
    <name type="scientific">Raphanus sativus</name>
    <name type="common">Radish</name>
    <name type="synonym">Raphanus raphanistrum var. sativus</name>
    <dbReference type="NCBI Taxonomy" id="3726"/>
    <lineage>
        <taxon>Eukaryota</taxon>
        <taxon>Viridiplantae</taxon>
        <taxon>Streptophyta</taxon>
        <taxon>Embryophyta</taxon>
        <taxon>Tracheophyta</taxon>
        <taxon>Spermatophyta</taxon>
        <taxon>Magnoliopsida</taxon>
        <taxon>eudicotyledons</taxon>
        <taxon>Gunneridae</taxon>
        <taxon>Pentapetalae</taxon>
        <taxon>rosids</taxon>
        <taxon>malvids</taxon>
        <taxon>Brassicales</taxon>
        <taxon>Brassicaceae</taxon>
        <taxon>Brassiceae</taxon>
        <taxon>Raphanus</taxon>
    </lineage>
</organism>
<evidence type="ECO:0000256" key="1">
    <source>
        <dbReference type="SAM" id="MobiDB-lite"/>
    </source>
</evidence>
<dbReference type="GeneID" id="108846515"/>
<reference evidence="3" key="2">
    <citation type="submission" date="2025-08" db="UniProtKB">
        <authorList>
            <consortium name="RefSeq"/>
        </authorList>
    </citation>
    <scope>IDENTIFICATION</scope>
    <source>
        <tissue evidence="3">Leaf</tissue>
    </source>
</reference>
<feature type="compositionally biased region" description="Basic and acidic residues" evidence="1">
    <location>
        <begin position="175"/>
        <end position="184"/>
    </location>
</feature>
<name>A0A6J0MTS2_RAPSA</name>
<sequence>MAKMMSSQHVPIKCLGDFSSTNERDRLCGCILIDKSKQVDTGVPDLINPQFFSTVPIDLPFIKENPPASSASTQYMFFHSPPPPPYQSIQWTPGEYTRDFQVGSYSIRSRNLCLLHPTAEGWRLSVFQNEKESLYCLSHVAGMNKIKLKKQNGKWIISKDTVSAADTLSLLKNQNRSDAEEAEHQTLLGNTDPNTQNTSAAIIPPDSLKTQNPSSVHK</sequence>
<dbReference type="RefSeq" id="XP_018475248.2">
    <property type="nucleotide sequence ID" value="XM_018619746.2"/>
</dbReference>
<dbReference type="AlphaFoldDB" id="A0A6J0MTS2"/>
<evidence type="ECO:0000313" key="2">
    <source>
        <dbReference type="Proteomes" id="UP000504610"/>
    </source>
</evidence>
<dbReference type="OrthoDB" id="1132907at2759"/>
<keyword evidence="2" id="KW-1185">Reference proteome</keyword>
<feature type="compositionally biased region" description="Polar residues" evidence="1">
    <location>
        <begin position="208"/>
        <end position="218"/>
    </location>
</feature>
<accession>A0A6J0MTS2</accession>
<dbReference type="Proteomes" id="UP000504610">
    <property type="component" value="Chromosome 4"/>
</dbReference>
<dbReference type="KEGG" id="rsz:108846515"/>